<protein>
    <submittedName>
        <fullName evidence="2">DNA binding domain-containing protein, excisionase family</fullName>
    </submittedName>
</protein>
<dbReference type="OrthoDB" id="8667257at2"/>
<dbReference type="GO" id="GO:0003677">
    <property type="term" value="F:DNA binding"/>
    <property type="evidence" value="ECO:0007669"/>
    <property type="project" value="InterPro"/>
</dbReference>
<dbReference type="STRING" id="673521.SAMN05660991_02931"/>
<proteinExistence type="predicted"/>
<organism evidence="2 3">
    <name type="scientific">Trujillonella endophytica</name>
    <dbReference type="NCBI Taxonomy" id="673521"/>
    <lineage>
        <taxon>Bacteria</taxon>
        <taxon>Bacillati</taxon>
        <taxon>Actinomycetota</taxon>
        <taxon>Actinomycetes</taxon>
        <taxon>Geodermatophilales</taxon>
        <taxon>Geodermatophilaceae</taxon>
        <taxon>Trujillonella</taxon>
    </lineage>
</organism>
<evidence type="ECO:0000313" key="3">
    <source>
        <dbReference type="Proteomes" id="UP000198960"/>
    </source>
</evidence>
<dbReference type="Pfam" id="PF12728">
    <property type="entry name" value="HTH_17"/>
    <property type="match status" value="1"/>
</dbReference>
<accession>A0A1H8UHT0</accession>
<dbReference type="AlphaFoldDB" id="A0A1H8UHT0"/>
<evidence type="ECO:0000259" key="1">
    <source>
        <dbReference type="Pfam" id="PF12728"/>
    </source>
</evidence>
<name>A0A1H8UHT0_9ACTN</name>
<dbReference type="InterPro" id="IPR041657">
    <property type="entry name" value="HTH_17"/>
</dbReference>
<dbReference type="InterPro" id="IPR010093">
    <property type="entry name" value="SinI_DNA-bd"/>
</dbReference>
<keyword evidence="3" id="KW-1185">Reference proteome</keyword>
<dbReference type="NCBIfam" id="TIGR01764">
    <property type="entry name" value="excise"/>
    <property type="match status" value="1"/>
</dbReference>
<gene>
    <name evidence="2" type="ORF">SAMN05660991_02931</name>
</gene>
<dbReference type="Proteomes" id="UP000198960">
    <property type="component" value="Unassembled WGS sequence"/>
</dbReference>
<evidence type="ECO:0000313" key="2">
    <source>
        <dbReference type="EMBL" id="SEP02792.1"/>
    </source>
</evidence>
<feature type="domain" description="Helix-turn-helix" evidence="1">
    <location>
        <begin position="18"/>
        <end position="55"/>
    </location>
</feature>
<sequence length="62" mass="6800">MQPVLLPVYPDASQALGGLGRTKVYELISSGELRTVKIGRRRFVPASAVEEYVARLERRGAA</sequence>
<dbReference type="EMBL" id="FOEE01000008">
    <property type="protein sequence ID" value="SEP02792.1"/>
    <property type="molecule type" value="Genomic_DNA"/>
</dbReference>
<dbReference type="RefSeq" id="WP_091944625.1">
    <property type="nucleotide sequence ID" value="NZ_FOEE01000008.1"/>
</dbReference>
<reference evidence="3" key="1">
    <citation type="submission" date="2016-10" db="EMBL/GenBank/DDBJ databases">
        <authorList>
            <person name="Varghese N."/>
            <person name="Submissions S."/>
        </authorList>
    </citation>
    <scope>NUCLEOTIDE SEQUENCE [LARGE SCALE GENOMIC DNA]</scope>
    <source>
        <strain evidence="3">DSM 45413</strain>
    </source>
</reference>